<dbReference type="PANTHER" id="PTHR21198">
    <property type="entry name" value="GLUTAMATE RACEMASE"/>
    <property type="match status" value="1"/>
</dbReference>
<evidence type="ECO:0000313" key="4">
    <source>
        <dbReference type="Proteomes" id="UP000664414"/>
    </source>
</evidence>
<dbReference type="Gene3D" id="3.40.50.1860">
    <property type="match status" value="2"/>
</dbReference>
<evidence type="ECO:0000256" key="2">
    <source>
        <dbReference type="ARBA" id="ARBA00023235"/>
    </source>
</evidence>
<comment type="similarity">
    <text evidence="1">Belongs to the aspartate/glutamate racemases family.</text>
</comment>
<dbReference type="InterPro" id="IPR015942">
    <property type="entry name" value="Asp/Glu/hydantoin_racemase"/>
</dbReference>
<protein>
    <submittedName>
        <fullName evidence="3">Amino acid racemase</fullName>
        <ecNumber evidence="3">5.1.1.-</ecNumber>
    </submittedName>
</protein>
<dbReference type="PANTHER" id="PTHR21198:SF3">
    <property type="entry name" value="GLUTAMATE RACEMASE"/>
    <property type="match status" value="1"/>
</dbReference>
<dbReference type="EC" id="5.1.1.-" evidence="3"/>
<evidence type="ECO:0000256" key="1">
    <source>
        <dbReference type="ARBA" id="ARBA00007847"/>
    </source>
</evidence>
<comment type="caution">
    <text evidence="3">The sequence shown here is derived from an EMBL/GenBank/DDBJ whole genome shotgun (WGS) entry which is preliminary data.</text>
</comment>
<accession>A0A8J7PI49</accession>
<reference evidence="3" key="1">
    <citation type="submission" date="2021-02" db="EMBL/GenBank/DDBJ databases">
        <title>Thiocyanate and organic carbon inputs drive convergent selection for specific autotrophic Afipia and Thiobacillus strains within complex microbiomes.</title>
        <authorList>
            <person name="Huddy R.J."/>
            <person name="Sachdeva R."/>
            <person name="Kadzinga F."/>
            <person name="Kantor R.S."/>
            <person name="Harrison S.T.L."/>
            <person name="Banfield J.F."/>
        </authorList>
    </citation>
    <scope>NUCLEOTIDE SEQUENCE</scope>
    <source>
        <strain evidence="3">SCN18_10_11_15_R4_P_38_20</strain>
    </source>
</reference>
<dbReference type="InterPro" id="IPR004380">
    <property type="entry name" value="Asp_race"/>
</dbReference>
<dbReference type="SUPFAM" id="SSF53681">
    <property type="entry name" value="Aspartate/glutamate racemase"/>
    <property type="match status" value="2"/>
</dbReference>
<evidence type="ECO:0000313" key="3">
    <source>
        <dbReference type="EMBL" id="MBN9412550.1"/>
    </source>
</evidence>
<dbReference type="Proteomes" id="UP000664414">
    <property type="component" value="Unassembled WGS sequence"/>
</dbReference>
<sequence>MLQKAAIIGIIGGMGPEAGRILHGLIIEETKKLRHVSQDQDHCDVLHFGFPSMIPDRATYIFDQTQPNPVDVLIEIVRSAVFVGKKFNRPILSVVPCNTFHAPVLLNDLMERIKQEKLDEWFVLCDFVKETVEGIAENFPTLKKIGLLSTTGTRNSLIYKNVLDEKGVELIQVTAEEQLKVDEAIYNPVDGLKALSKASGRIKDLLRRYVQTLKAQGAEKVILGCTEFPLAFEELEKEEREDLIDPMRLVAQRLIHRAYKSN</sequence>
<keyword evidence="2 3" id="KW-0413">Isomerase</keyword>
<dbReference type="AlphaFoldDB" id="A0A8J7PI49"/>
<name>A0A8J7PI49_9PROT</name>
<proteinExistence type="inferred from homology"/>
<dbReference type="GO" id="GO:0047661">
    <property type="term" value="F:amino-acid racemase activity"/>
    <property type="evidence" value="ECO:0007669"/>
    <property type="project" value="InterPro"/>
</dbReference>
<dbReference type="Pfam" id="PF01177">
    <property type="entry name" value="Asp_Glu_race"/>
    <property type="match status" value="1"/>
</dbReference>
<gene>
    <name evidence="3" type="ORF">J0H12_01305</name>
</gene>
<dbReference type="EMBL" id="JAFKGL010000011">
    <property type="protein sequence ID" value="MBN9412550.1"/>
    <property type="molecule type" value="Genomic_DNA"/>
</dbReference>
<organism evidence="3 4">
    <name type="scientific">Candidatus Paracaedimonas acanthamoebae</name>
    <dbReference type="NCBI Taxonomy" id="244581"/>
    <lineage>
        <taxon>Bacteria</taxon>
        <taxon>Pseudomonadati</taxon>
        <taxon>Pseudomonadota</taxon>
        <taxon>Alphaproteobacteria</taxon>
        <taxon>Holosporales</taxon>
        <taxon>Caedimonadaceae</taxon>
        <taxon>Candidatus Paracaedimonas</taxon>
    </lineage>
</organism>
<dbReference type="NCBIfam" id="TIGR00035">
    <property type="entry name" value="asp_race"/>
    <property type="match status" value="1"/>
</dbReference>
<dbReference type="InterPro" id="IPR001920">
    <property type="entry name" value="Asp/Glu_race"/>
</dbReference>